<organism evidence="4">
    <name type="scientific">Thermosulfurimonas dismutans</name>
    <dbReference type="NCBI Taxonomy" id="999894"/>
    <lineage>
        <taxon>Bacteria</taxon>
        <taxon>Pseudomonadati</taxon>
        <taxon>Thermodesulfobacteriota</taxon>
        <taxon>Thermodesulfobacteria</taxon>
        <taxon>Thermodesulfobacteriales</taxon>
        <taxon>Thermodesulfobacteriaceae</taxon>
        <taxon>Thermosulfurimonas</taxon>
    </lineage>
</organism>
<comment type="caution">
    <text evidence="4">The sequence shown here is derived from an EMBL/GenBank/DDBJ whole genome shotgun (WGS) entry which is preliminary data.</text>
</comment>
<protein>
    <recommendedName>
        <fullName evidence="3">SRP54-type proteins GTP-binding domain-containing protein</fullName>
    </recommendedName>
</protein>
<reference evidence="4" key="1">
    <citation type="journal article" date="2020" name="mSystems">
        <title>Genome- and Community-Level Interaction Insights into Carbon Utilization and Element Cycling Functions of Hydrothermarchaeota in Hydrothermal Sediment.</title>
        <authorList>
            <person name="Zhou Z."/>
            <person name="Liu Y."/>
            <person name="Xu W."/>
            <person name="Pan J."/>
            <person name="Luo Z.H."/>
            <person name="Li M."/>
        </authorList>
    </citation>
    <scope>NUCLEOTIDE SEQUENCE [LARGE SCALE GENOMIC DNA]</scope>
    <source>
        <strain evidence="4">HyVt-483</strain>
    </source>
</reference>
<dbReference type="AlphaFoldDB" id="A0A7C3H1Q7"/>
<evidence type="ECO:0000313" key="4">
    <source>
        <dbReference type="EMBL" id="HFC98306.1"/>
    </source>
</evidence>
<dbReference type="Gene3D" id="1.20.120.1380">
    <property type="entry name" value="Flagellar FlhF biosynthesis protein, N domain"/>
    <property type="match status" value="1"/>
</dbReference>
<dbReference type="EMBL" id="DRMH01000101">
    <property type="protein sequence ID" value="HFC98306.1"/>
    <property type="molecule type" value="Genomic_DNA"/>
</dbReference>
<sequence length="319" mass="35568">MKIKRFYGKNPLEVITRVKEELGEEALILSSRRRNGEGVYEIVAAIDGSSAEGLPGGRPEEASAEPDLWRELREIKTLLREALSSPRGGERFLRLVELGIPPEVAQKMEEDPLSWLKTHLKRVAATPFSRCNIFVGPDGAGKTSSVFKIAAWFRYQRGEPVRVLSLDRHRIGALQEARRLGDLLEIPVDSEVPEPLPEGTYLLVDTPGWGGRFGPEDLREILEKIPQARVQLVLRATEHPLVLRPFLEQSADFPVEGVVLTHADRIYCGLSLGFLLEGNLPGISFVSLGPRIPEDLARATEEVLEKIFLRGLNLVYGLQ</sequence>
<name>A0A7C3H1Q7_9BACT</name>
<gene>
    <name evidence="4" type="ORF">ENJ40_07615</name>
</gene>
<dbReference type="InterPro" id="IPR027417">
    <property type="entry name" value="P-loop_NTPase"/>
</dbReference>
<dbReference type="GO" id="GO:0005525">
    <property type="term" value="F:GTP binding"/>
    <property type="evidence" value="ECO:0007669"/>
    <property type="project" value="UniProtKB-KW"/>
</dbReference>
<keyword evidence="1" id="KW-0547">Nucleotide-binding</keyword>
<evidence type="ECO:0000256" key="1">
    <source>
        <dbReference type="ARBA" id="ARBA00022741"/>
    </source>
</evidence>
<dbReference type="GO" id="GO:0006614">
    <property type="term" value="P:SRP-dependent cotranslational protein targeting to membrane"/>
    <property type="evidence" value="ECO:0007669"/>
    <property type="project" value="InterPro"/>
</dbReference>
<dbReference type="InterPro" id="IPR000897">
    <property type="entry name" value="SRP54_GTPase_dom"/>
</dbReference>
<dbReference type="Proteomes" id="UP000886043">
    <property type="component" value="Unassembled WGS sequence"/>
</dbReference>
<dbReference type="SUPFAM" id="SSF52540">
    <property type="entry name" value="P-loop containing nucleoside triphosphate hydrolases"/>
    <property type="match status" value="1"/>
</dbReference>
<proteinExistence type="predicted"/>
<feature type="domain" description="SRP54-type proteins GTP-binding" evidence="3">
    <location>
        <begin position="129"/>
        <end position="309"/>
    </location>
</feature>
<keyword evidence="2" id="KW-0342">GTP-binding</keyword>
<dbReference type="Gene3D" id="3.40.50.300">
    <property type="entry name" value="P-loop containing nucleotide triphosphate hydrolases"/>
    <property type="match status" value="1"/>
</dbReference>
<dbReference type="Pfam" id="PF00448">
    <property type="entry name" value="SRP54"/>
    <property type="match status" value="1"/>
</dbReference>
<evidence type="ECO:0000259" key="3">
    <source>
        <dbReference type="SMART" id="SM00962"/>
    </source>
</evidence>
<evidence type="ECO:0000256" key="2">
    <source>
        <dbReference type="ARBA" id="ARBA00023134"/>
    </source>
</evidence>
<accession>A0A7C3H1Q7</accession>
<dbReference type="SMART" id="SM00962">
    <property type="entry name" value="SRP54"/>
    <property type="match status" value="1"/>
</dbReference>